<sequence length="299" mass="32967">MFAIECWQANPSDTPRRIETIRAKLSHIRWCHQLVAGYRPSLAPQHELVIQGMRRLSPPRQQRGAVSTAMLTVIIKAANMSISQHRVLCGAAVLGFFFCLRGSEYLSSRGKLHVYCLQVRDIHVHDSNGVVTNKFRTATSVQITFRGSKTDQVGYSTQRTLLKSGQAPICPVFAALLLLRNAASLKLPSNSPICTASRHQVLSTESMTKTLRRAAERCSIPAHTISTHSLRTGGATALHSAGVDTDTIRMHGRWASDAYQAYIRETPAAISHLAKHMSRATSHASRRHQTDQLNGATRA</sequence>
<evidence type="ECO:0000313" key="3">
    <source>
        <dbReference type="EMBL" id="KAF4127937.1"/>
    </source>
</evidence>
<dbReference type="PANTHER" id="PTHR34605:SF3">
    <property type="entry name" value="P CELL-TYPE AGGLUTINATION PROTEIN MAP4-LIKE-RELATED"/>
    <property type="match status" value="1"/>
</dbReference>
<dbReference type="Proteomes" id="UP000704712">
    <property type="component" value="Unassembled WGS sequence"/>
</dbReference>
<dbReference type="GO" id="GO:0003677">
    <property type="term" value="F:DNA binding"/>
    <property type="evidence" value="ECO:0007669"/>
    <property type="project" value="InterPro"/>
</dbReference>
<feature type="region of interest" description="Disordered" evidence="2">
    <location>
        <begin position="275"/>
        <end position="299"/>
    </location>
</feature>
<evidence type="ECO:0008006" key="5">
    <source>
        <dbReference type="Google" id="ProtNLM"/>
    </source>
</evidence>
<dbReference type="InterPro" id="IPR011010">
    <property type="entry name" value="DNA_brk_join_enz"/>
</dbReference>
<proteinExistence type="predicted"/>
<organism evidence="3 4">
    <name type="scientific">Phytophthora infestans</name>
    <name type="common">Potato late blight agent</name>
    <name type="synonym">Botrytis infestans</name>
    <dbReference type="NCBI Taxonomy" id="4787"/>
    <lineage>
        <taxon>Eukaryota</taxon>
        <taxon>Sar</taxon>
        <taxon>Stramenopiles</taxon>
        <taxon>Oomycota</taxon>
        <taxon>Peronosporomycetes</taxon>
        <taxon>Peronosporales</taxon>
        <taxon>Peronosporaceae</taxon>
        <taxon>Phytophthora</taxon>
    </lineage>
</organism>
<dbReference type="SUPFAM" id="SSF56349">
    <property type="entry name" value="DNA breaking-rejoining enzymes"/>
    <property type="match status" value="1"/>
</dbReference>
<protein>
    <recommendedName>
        <fullName evidence="5">Tyr recombinase domain-containing protein</fullName>
    </recommendedName>
</protein>
<dbReference type="GO" id="GO:0015074">
    <property type="term" value="P:DNA integration"/>
    <property type="evidence" value="ECO:0007669"/>
    <property type="project" value="InterPro"/>
</dbReference>
<dbReference type="PANTHER" id="PTHR34605">
    <property type="entry name" value="PHAGE_INTEGRASE DOMAIN-CONTAINING PROTEIN"/>
    <property type="match status" value="1"/>
</dbReference>
<dbReference type="InterPro" id="IPR052925">
    <property type="entry name" value="Phage_Integrase-like_Recomb"/>
</dbReference>
<dbReference type="InterPro" id="IPR013762">
    <property type="entry name" value="Integrase-like_cat_sf"/>
</dbReference>
<comment type="caution">
    <text evidence="3">The sequence shown here is derived from an EMBL/GenBank/DDBJ whole genome shotgun (WGS) entry which is preliminary data.</text>
</comment>
<dbReference type="Gene3D" id="1.10.443.10">
    <property type="entry name" value="Intergrase catalytic core"/>
    <property type="match status" value="1"/>
</dbReference>
<dbReference type="AlphaFoldDB" id="A0A8S9TM74"/>
<gene>
    <name evidence="3" type="ORF">GN958_ATG22765</name>
</gene>
<keyword evidence="1" id="KW-0233">DNA recombination</keyword>
<name>A0A8S9TM74_PHYIN</name>
<evidence type="ECO:0000256" key="1">
    <source>
        <dbReference type="ARBA" id="ARBA00023172"/>
    </source>
</evidence>
<dbReference type="EMBL" id="JAACNO010003203">
    <property type="protein sequence ID" value="KAF4127937.1"/>
    <property type="molecule type" value="Genomic_DNA"/>
</dbReference>
<reference evidence="3" key="1">
    <citation type="submission" date="2020-03" db="EMBL/GenBank/DDBJ databases">
        <title>Hybrid Assembly of Korean Phytophthora infestans isolates.</title>
        <authorList>
            <person name="Prokchorchik M."/>
            <person name="Lee Y."/>
            <person name="Seo J."/>
            <person name="Cho J.-H."/>
            <person name="Park Y.-E."/>
            <person name="Jang D.-C."/>
            <person name="Im J.-S."/>
            <person name="Choi J.-G."/>
            <person name="Park H.-J."/>
            <person name="Lee G.-B."/>
            <person name="Lee Y.-G."/>
            <person name="Hong S.-Y."/>
            <person name="Cho K."/>
            <person name="Sohn K.H."/>
        </authorList>
    </citation>
    <scope>NUCLEOTIDE SEQUENCE</scope>
    <source>
        <strain evidence="3">KR_2_A2</strain>
    </source>
</reference>
<evidence type="ECO:0000256" key="2">
    <source>
        <dbReference type="SAM" id="MobiDB-lite"/>
    </source>
</evidence>
<evidence type="ECO:0000313" key="4">
    <source>
        <dbReference type="Proteomes" id="UP000704712"/>
    </source>
</evidence>
<dbReference type="GO" id="GO:0006310">
    <property type="term" value="P:DNA recombination"/>
    <property type="evidence" value="ECO:0007669"/>
    <property type="project" value="UniProtKB-KW"/>
</dbReference>
<accession>A0A8S9TM74</accession>